<organism evidence="1 2">
    <name type="scientific">Mesorhizobium qingshengii</name>
    <dbReference type="NCBI Taxonomy" id="1165689"/>
    <lineage>
        <taxon>Bacteria</taxon>
        <taxon>Pseudomonadati</taxon>
        <taxon>Pseudomonadota</taxon>
        <taxon>Alphaproteobacteria</taxon>
        <taxon>Hyphomicrobiales</taxon>
        <taxon>Phyllobacteriaceae</taxon>
        <taxon>Mesorhizobium</taxon>
    </lineage>
</organism>
<dbReference type="STRING" id="1165689.SAMN02927914_06654"/>
<dbReference type="OrthoDB" id="9807337at2"/>
<evidence type="ECO:0000313" key="2">
    <source>
        <dbReference type="Proteomes" id="UP000198588"/>
    </source>
</evidence>
<sequence length="176" mass="19964">MDVASDRLNHVQASRLRLLKEMQERRALHKMSKTEAKRDMAVLAAQNAARDLAMTQQDCAAAEADLYQELMTLENLSNGMLDRHHLRIELLAAEITCRRQMLGDAQIAQEQAEIAMFRTRDEWIACSAATRKWQQIEDDVGRDVEIHSEAVSETEAEDDRVVRFGRSALAQVAQSN</sequence>
<dbReference type="EMBL" id="FMXM01000051">
    <property type="protein sequence ID" value="SDA99646.1"/>
    <property type="molecule type" value="Genomic_DNA"/>
</dbReference>
<dbReference type="RefSeq" id="WP_038654903.1">
    <property type="nucleotide sequence ID" value="NZ_FMXM01000051.1"/>
</dbReference>
<dbReference type="AlphaFoldDB" id="A0A1G5ZYL9"/>
<reference evidence="1 2" key="1">
    <citation type="submission" date="2016-10" db="EMBL/GenBank/DDBJ databases">
        <authorList>
            <person name="de Groot N.N."/>
        </authorList>
    </citation>
    <scope>NUCLEOTIDE SEQUENCE [LARGE SCALE GENOMIC DNA]</scope>
    <source>
        <strain evidence="1 2">CGMCC 1.12097</strain>
    </source>
</reference>
<protein>
    <submittedName>
        <fullName evidence="1">Nodulation-related protein, predicted type III secretion system component</fullName>
    </submittedName>
</protein>
<dbReference type="Proteomes" id="UP000198588">
    <property type="component" value="Unassembled WGS sequence"/>
</dbReference>
<evidence type="ECO:0000313" key="1">
    <source>
        <dbReference type="EMBL" id="SDA99646.1"/>
    </source>
</evidence>
<proteinExistence type="predicted"/>
<name>A0A1G5ZYL9_9HYPH</name>
<accession>A0A1G5ZYL9</accession>
<gene>
    <name evidence="1" type="ORF">SAMN02927914_06654</name>
</gene>